<evidence type="ECO:0000256" key="7">
    <source>
        <dbReference type="ARBA" id="ARBA00022833"/>
    </source>
</evidence>
<evidence type="ECO:0000256" key="8">
    <source>
        <dbReference type="ARBA" id="ARBA00023008"/>
    </source>
</evidence>
<dbReference type="EMBL" id="VDUX01000001">
    <property type="protein sequence ID" value="TXL62843.1"/>
    <property type="molecule type" value="Genomic_DNA"/>
</dbReference>
<evidence type="ECO:0000256" key="9">
    <source>
        <dbReference type="ARBA" id="ARBA00047989"/>
    </source>
</evidence>
<dbReference type="SUPFAM" id="SSF64438">
    <property type="entry name" value="CNF1/YfiH-like putative cysteine hydrolases"/>
    <property type="match status" value="1"/>
</dbReference>
<evidence type="ECO:0000256" key="2">
    <source>
        <dbReference type="ARBA" id="ARBA00003215"/>
    </source>
</evidence>
<evidence type="ECO:0000256" key="3">
    <source>
        <dbReference type="ARBA" id="ARBA00007353"/>
    </source>
</evidence>
<dbReference type="OrthoDB" id="4279at2"/>
<evidence type="ECO:0000256" key="12">
    <source>
        <dbReference type="SAM" id="MobiDB-lite"/>
    </source>
</evidence>
<proteinExistence type="inferred from homology"/>
<comment type="caution">
    <text evidence="13">The sequence shown here is derived from an EMBL/GenBank/DDBJ whole genome shotgun (WGS) entry which is preliminary data.</text>
</comment>
<keyword evidence="6" id="KW-0378">Hydrolase</keyword>
<dbReference type="InterPro" id="IPR003730">
    <property type="entry name" value="Cu_polyphenol_OxRdtase"/>
</dbReference>
<comment type="catalytic activity">
    <reaction evidence="9">
        <text>adenosine + H2O + H(+) = inosine + NH4(+)</text>
        <dbReference type="Rhea" id="RHEA:24408"/>
        <dbReference type="ChEBI" id="CHEBI:15377"/>
        <dbReference type="ChEBI" id="CHEBI:15378"/>
        <dbReference type="ChEBI" id="CHEBI:16335"/>
        <dbReference type="ChEBI" id="CHEBI:17596"/>
        <dbReference type="ChEBI" id="CHEBI:28938"/>
        <dbReference type="EC" id="3.5.4.4"/>
    </reaction>
    <physiologicalReaction direction="left-to-right" evidence="9">
        <dbReference type="Rhea" id="RHEA:24409"/>
    </physiologicalReaction>
</comment>
<gene>
    <name evidence="13" type="ORF">FHP06_00930</name>
</gene>
<dbReference type="Gene3D" id="3.60.140.10">
    <property type="entry name" value="CNF1/YfiH-like putative cysteine hydrolases"/>
    <property type="match status" value="1"/>
</dbReference>
<feature type="region of interest" description="Disordered" evidence="12">
    <location>
        <begin position="169"/>
        <end position="188"/>
    </location>
</feature>
<evidence type="ECO:0000313" key="13">
    <source>
        <dbReference type="EMBL" id="TXL62843.1"/>
    </source>
</evidence>
<keyword evidence="5" id="KW-0479">Metal-binding</keyword>
<reference evidence="13 14" key="1">
    <citation type="submission" date="2019-06" db="EMBL/GenBank/DDBJ databases">
        <title>Aeromicrobium sp. nov., isolated from a maize field.</title>
        <authorList>
            <person name="Lin S.-Y."/>
            <person name="Tsai C.-F."/>
            <person name="Young C.-C."/>
        </authorList>
    </citation>
    <scope>NUCLEOTIDE SEQUENCE [LARGE SCALE GENOMIC DNA]</scope>
    <source>
        <strain evidence="13 14">CC-CFT486</strain>
    </source>
</reference>
<accession>A0A5C8NR08</accession>
<dbReference type="InterPro" id="IPR011324">
    <property type="entry name" value="Cytotoxic_necrot_fac-like_cat"/>
</dbReference>
<evidence type="ECO:0000256" key="5">
    <source>
        <dbReference type="ARBA" id="ARBA00022723"/>
    </source>
</evidence>
<keyword evidence="8" id="KW-0186">Copper</keyword>
<comment type="function">
    <text evidence="2">Purine nucleoside enzyme that catalyzes the phosphorolysis of adenosine and inosine nucleosides, yielding D-ribose 1-phosphate and the respective free bases, adenine and hypoxanthine. Also catalyzes the phosphorolysis of S-methyl-5'-thioadenosine into adenine and S-methyl-5-thio-alpha-D-ribose 1-phosphate. Also has adenosine deaminase activity.</text>
</comment>
<evidence type="ECO:0000256" key="6">
    <source>
        <dbReference type="ARBA" id="ARBA00022801"/>
    </source>
</evidence>
<dbReference type="GO" id="GO:0005507">
    <property type="term" value="F:copper ion binding"/>
    <property type="evidence" value="ECO:0007669"/>
    <property type="project" value="TreeGrafter"/>
</dbReference>
<evidence type="ECO:0000256" key="10">
    <source>
        <dbReference type="ARBA" id="ARBA00048968"/>
    </source>
</evidence>
<organism evidence="13 14">
    <name type="scientific">Aeromicrobium terrae</name>
    <dbReference type="NCBI Taxonomy" id="2498846"/>
    <lineage>
        <taxon>Bacteria</taxon>
        <taxon>Bacillati</taxon>
        <taxon>Actinomycetota</taxon>
        <taxon>Actinomycetes</taxon>
        <taxon>Propionibacteriales</taxon>
        <taxon>Nocardioidaceae</taxon>
        <taxon>Aeromicrobium</taxon>
    </lineage>
</organism>
<dbReference type="Proteomes" id="UP000321571">
    <property type="component" value="Unassembled WGS sequence"/>
</dbReference>
<comment type="similarity">
    <text evidence="3">Belongs to the purine nucleoside phosphorylase YfiH/LACC1 family.</text>
</comment>
<dbReference type="GO" id="GO:0017061">
    <property type="term" value="F:S-methyl-5-thioadenosine phosphorylase activity"/>
    <property type="evidence" value="ECO:0007669"/>
    <property type="project" value="UniProtKB-EC"/>
</dbReference>
<dbReference type="PANTHER" id="PTHR30616">
    <property type="entry name" value="UNCHARACTERIZED PROTEIN YFIH"/>
    <property type="match status" value="1"/>
</dbReference>
<evidence type="ECO:0000313" key="14">
    <source>
        <dbReference type="Proteomes" id="UP000321571"/>
    </source>
</evidence>
<dbReference type="InterPro" id="IPR038371">
    <property type="entry name" value="Cu_polyphenol_OxRdtase_sf"/>
</dbReference>
<evidence type="ECO:0000256" key="1">
    <source>
        <dbReference type="ARBA" id="ARBA00000553"/>
    </source>
</evidence>
<keyword evidence="14" id="KW-1185">Reference proteome</keyword>
<dbReference type="CDD" id="cd16833">
    <property type="entry name" value="YfiH"/>
    <property type="match status" value="1"/>
</dbReference>
<evidence type="ECO:0000256" key="11">
    <source>
        <dbReference type="ARBA" id="ARBA00049893"/>
    </source>
</evidence>
<comment type="catalytic activity">
    <reaction evidence="1">
        <text>inosine + phosphate = alpha-D-ribose 1-phosphate + hypoxanthine</text>
        <dbReference type="Rhea" id="RHEA:27646"/>
        <dbReference type="ChEBI" id="CHEBI:17368"/>
        <dbReference type="ChEBI" id="CHEBI:17596"/>
        <dbReference type="ChEBI" id="CHEBI:43474"/>
        <dbReference type="ChEBI" id="CHEBI:57720"/>
        <dbReference type="EC" id="2.4.2.1"/>
    </reaction>
    <physiologicalReaction direction="left-to-right" evidence="1">
        <dbReference type="Rhea" id="RHEA:27647"/>
    </physiologicalReaction>
</comment>
<evidence type="ECO:0000256" key="4">
    <source>
        <dbReference type="ARBA" id="ARBA00022679"/>
    </source>
</evidence>
<keyword evidence="7" id="KW-0862">Zinc</keyword>
<name>A0A5C8NR08_9ACTN</name>
<comment type="catalytic activity">
    <reaction evidence="10">
        <text>adenosine + phosphate = alpha-D-ribose 1-phosphate + adenine</text>
        <dbReference type="Rhea" id="RHEA:27642"/>
        <dbReference type="ChEBI" id="CHEBI:16335"/>
        <dbReference type="ChEBI" id="CHEBI:16708"/>
        <dbReference type="ChEBI" id="CHEBI:43474"/>
        <dbReference type="ChEBI" id="CHEBI:57720"/>
        <dbReference type="EC" id="2.4.2.1"/>
    </reaction>
    <physiologicalReaction direction="left-to-right" evidence="10">
        <dbReference type="Rhea" id="RHEA:27643"/>
    </physiologicalReaction>
</comment>
<protein>
    <submittedName>
        <fullName evidence="13">Laccase domain-containing protein</fullName>
    </submittedName>
</protein>
<dbReference type="GO" id="GO:0016787">
    <property type="term" value="F:hydrolase activity"/>
    <property type="evidence" value="ECO:0007669"/>
    <property type="project" value="UniProtKB-KW"/>
</dbReference>
<comment type="catalytic activity">
    <reaction evidence="11">
        <text>S-methyl-5'-thioadenosine + phosphate = 5-(methylsulfanyl)-alpha-D-ribose 1-phosphate + adenine</text>
        <dbReference type="Rhea" id="RHEA:11852"/>
        <dbReference type="ChEBI" id="CHEBI:16708"/>
        <dbReference type="ChEBI" id="CHEBI:17509"/>
        <dbReference type="ChEBI" id="CHEBI:43474"/>
        <dbReference type="ChEBI" id="CHEBI:58533"/>
        <dbReference type="EC" id="2.4.2.28"/>
    </reaction>
    <physiologicalReaction direction="left-to-right" evidence="11">
        <dbReference type="Rhea" id="RHEA:11853"/>
    </physiologicalReaction>
</comment>
<keyword evidence="4" id="KW-0808">Transferase</keyword>
<sequence length="230" mass="23838">MTSSLEPAGSLAGVFFWRGTSGPIELGFTDRSLDLSTAAIDGSRDQLARAAGVETVATMHQVHGADVAWVDAAGGHPDADALVTGTPGLGLLVRVADCVPIVLAAPDDGLVGVVHSGRNGLVAGVVPAAVDALRSRGATSLEAWVGPHICGLCYELPAEMAEDVADHMPEARSTTRQGTPAADLGAGVQSQLEQRDVVVHRVDVCTLEDERFFSHRRGDTGRFGAVAVIR</sequence>
<dbReference type="AlphaFoldDB" id="A0A5C8NR08"/>
<dbReference type="Pfam" id="PF02578">
    <property type="entry name" value="Cu-oxidase_4"/>
    <property type="match status" value="1"/>
</dbReference>
<dbReference type="PANTHER" id="PTHR30616:SF2">
    <property type="entry name" value="PURINE NUCLEOSIDE PHOSPHORYLASE LACC1"/>
    <property type="match status" value="1"/>
</dbReference>